<dbReference type="EMBL" id="CP001464">
    <property type="protein sequence ID" value="ACN53124.1"/>
    <property type="molecule type" value="Genomic_DNA"/>
</dbReference>
<dbReference type="AlphaFoldDB" id="C0RBK5"/>
<protein>
    <submittedName>
        <fullName evidence="1">Uncharacterized protein</fullName>
    </submittedName>
</protein>
<evidence type="ECO:0000313" key="1">
    <source>
        <dbReference type="EMBL" id="ACN53124.1"/>
    </source>
</evidence>
<geneLocation type="plasmid" evidence="1 2">
    <name>A14S_lp38</name>
</geneLocation>
<organism evidence="1 2">
    <name type="scientific">Borreliella spielmanii A14S</name>
    <dbReference type="NCBI Taxonomy" id="498742"/>
    <lineage>
        <taxon>Bacteria</taxon>
        <taxon>Pseudomonadati</taxon>
        <taxon>Spirochaetota</taxon>
        <taxon>Spirochaetia</taxon>
        <taxon>Spirochaetales</taxon>
        <taxon>Borreliaceae</taxon>
        <taxon>Borreliella</taxon>
    </lineage>
</organism>
<proteinExistence type="predicted"/>
<reference evidence="1 2" key="1">
    <citation type="journal article" date="2012" name="J. Bacteriol.">
        <title>Whole-Genome Sequences of Borrelia bissettii, Borrelia valaisiana, and Borrelia spielmanii.</title>
        <authorList>
            <person name="Schutzer S.E."/>
            <person name="Fraser-Liggett C.M."/>
            <person name="Qiu W.G."/>
            <person name="Kraiczy P."/>
            <person name="Mongodin E.F."/>
            <person name="Dunn J.J."/>
            <person name="Luft B.J."/>
            <person name="Casjens S.R."/>
        </authorList>
    </citation>
    <scope>NUCLEOTIDE SEQUENCE [LARGE SCALE GENOMIC DNA]</scope>
    <source>
        <strain evidence="1 2">A14S</strain>
        <plasmid evidence="1 2">A14S_lp38</plasmid>
    </source>
</reference>
<accession>C0RBK5</accession>
<dbReference type="HOGENOM" id="CLU_3022958_0_0_12"/>
<dbReference type="Proteomes" id="UP000003481">
    <property type="component" value="Plasmid A14S_lp38"/>
</dbReference>
<name>C0RBK5_9SPIR</name>
<gene>
    <name evidence="1" type="ORF">BSPA14S_J0013</name>
</gene>
<evidence type="ECO:0000313" key="2">
    <source>
        <dbReference type="Proteomes" id="UP000003481"/>
    </source>
</evidence>
<keyword evidence="1" id="KW-0614">Plasmid</keyword>
<sequence>MGKGKFFHLGKSKLRFKCSVKNYKVSTNKLSVSFKLFVSLLPAKGNKNLKIKVVQ</sequence>